<comment type="caution">
    <text evidence="1">The sequence shown here is derived from an EMBL/GenBank/DDBJ whole genome shotgun (WGS) entry which is preliminary data.</text>
</comment>
<dbReference type="AlphaFoldDB" id="A0A644ZSB8"/>
<name>A0A644ZSB8_9ZZZZ</name>
<protein>
    <submittedName>
        <fullName evidence="1">Uncharacterized protein</fullName>
    </submittedName>
</protein>
<dbReference type="EMBL" id="VSSQ01010180">
    <property type="protein sequence ID" value="MPM43646.1"/>
    <property type="molecule type" value="Genomic_DNA"/>
</dbReference>
<reference evidence="1" key="1">
    <citation type="submission" date="2019-08" db="EMBL/GenBank/DDBJ databases">
        <authorList>
            <person name="Kucharzyk K."/>
            <person name="Murdoch R.W."/>
            <person name="Higgins S."/>
            <person name="Loffler F."/>
        </authorList>
    </citation>
    <scope>NUCLEOTIDE SEQUENCE</scope>
</reference>
<accession>A0A644ZSB8</accession>
<gene>
    <name evidence="1" type="ORF">SDC9_90323</name>
</gene>
<evidence type="ECO:0000313" key="1">
    <source>
        <dbReference type="EMBL" id="MPM43646.1"/>
    </source>
</evidence>
<organism evidence="1">
    <name type="scientific">bioreactor metagenome</name>
    <dbReference type="NCBI Taxonomy" id="1076179"/>
    <lineage>
        <taxon>unclassified sequences</taxon>
        <taxon>metagenomes</taxon>
        <taxon>ecological metagenomes</taxon>
    </lineage>
</organism>
<proteinExistence type="predicted"/>
<sequence>MDDALGRAGDHPSLPGKQFAGVADMEAIYILLRQYTRQHRSLIEVTGQRQLYQDAMNGVIRVQFIDGGDHLILRGALRKADGF</sequence>